<keyword evidence="1" id="KW-0472">Membrane</keyword>
<feature type="transmembrane region" description="Helical" evidence="1">
    <location>
        <begin position="53"/>
        <end position="70"/>
    </location>
</feature>
<reference evidence="2" key="1">
    <citation type="submission" date="2015-07" db="EMBL/GenBank/DDBJ databases">
        <title>MeaNS - Measles Nucleotide Surveillance Program.</title>
        <authorList>
            <person name="Tran T."/>
            <person name="Druce J."/>
        </authorList>
    </citation>
    <scope>NUCLEOTIDE SEQUENCE</scope>
    <source>
        <strain evidence="2">UCB-OBI-ISO-001</strain>
        <tissue evidence="2">Gonad</tissue>
    </source>
</reference>
<organism evidence="2">
    <name type="scientific">Octopus bimaculoides</name>
    <name type="common">California two-spotted octopus</name>
    <dbReference type="NCBI Taxonomy" id="37653"/>
    <lineage>
        <taxon>Eukaryota</taxon>
        <taxon>Metazoa</taxon>
        <taxon>Spiralia</taxon>
        <taxon>Lophotrochozoa</taxon>
        <taxon>Mollusca</taxon>
        <taxon>Cephalopoda</taxon>
        <taxon>Coleoidea</taxon>
        <taxon>Octopodiformes</taxon>
        <taxon>Octopoda</taxon>
        <taxon>Incirrata</taxon>
        <taxon>Octopodidae</taxon>
        <taxon>Octopus</taxon>
    </lineage>
</organism>
<protein>
    <submittedName>
        <fullName evidence="2">Uncharacterized protein</fullName>
    </submittedName>
</protein>
<name>A0A0L8GM08_OCTBM</name>
<keyword evidence="1" id="KW-1133">Transmembrane helix</keyword>
<keyword evidence="1" id="KW-0812">Transmembrane</keyword>
<evidence type="ECO:0000313" key="2">
    <source>
        <dbReference type="EMBL" id="KOF78002.1"/>
    </source>
</evidence>
<sequence>MTATQRYSDVAQLLALFDCCCSCCCSCDCLSCKKIPKITGHYVLIRTKMPRNILYLLAAIFLCISVPLWINYCSYTITVLGLLTFVTVLYILGLCVIL</sequence>
<evidence type="ECO:0000256" key="1">
    <source>
        <dbReference type="SAM" id="Phobius"/>
    </source>
</evidence>
<feature type="transmembrane region" description="Helical" evidence="1">
    <location>
        <begin position="76"/>
        <end position="97"/>
    </location>
</feature>
<gene>
    <name evidence="2" type="ORF">OCBIM_22031406mg</name>
</gene>
<dbReference type="AlphaFoldDB" id="A0A0L8GM08"/>
<accession>A0A0L8GM08</accession>
<proteinExistence type="predicted"/>
<dbReference type="EMBL" id="KQ421232">
    <property type="protein sequence ID" value="KOF78002.1"/>
    <property type="molecule type" value="Genomic_DNA"/>
</dbReference>